<proteinExistence type="predicted"/>
<protein>
    <recommendedName>
        <fullName evidence="6">Zn(2)-C6 fungal-type domain-containing protein</fullName>
    </recommendedName>
</protein>
<dbReference type="GO" id="GO:0045944">
    <property type="term" value="P:positive regulation of transcription by RNA polymerase II"/>
    <property type="evidence" value="ECO:0007669"/>
    <property type="project" value="TreeGrafter"/>
</dbReference>
<dbReference type="SUPFAM" id="SSF57701">
    <property type="entry name" value="Zn2/Cys6 DNA-binding domain"/>
    <property type="match status" value="1"/>
</dbReference>
<dbReference type="SMART" id="SM00066">
    <property type="entry name" value="GAL4"/>
    <property type="match status" value="1"/>
</dbReference>
<dbReference type="GO" id="GO:0008270">
    <property type="term" value="F:zinc ion binding"/>
    <property type="evidence" value="ECO:0007669"/>
    <property type="project" value="InterPro"/>
</dbReference>
<dbReference type="GO" id="GO:0003677">
    <property type="term" value="F:DNA binding"/>
    <property type="evidence" value="ECO:0007669"/>
    <property type="project" value="UniProtKB-KW"/>
</dbReference>
<keyword evidence="8" id="KW-1185">Reference proteome</keyword>
<dbReference type="GO" id="GO:0005634">
    <property type="term" value="C:nucleus"/>
    <property type="evidence" value="ECO:0007669"/>
    <property type="project" value="TreeGrafter"/>
</dbReference>
<name>A0AAD4GZT0_ASPNN</name>
<feature type="compositionally biased region" description="Polar residues" evidence="5">
    <location>
        <begin position="69"/>
        <end position="85"/>
    </location>
</feature>
<accession>A0AAD4GZT0</accession>
<evidence type="ECO:0000256" key="4">
    <source>
        <dbReference type="ARBA" id="ARBA00023242"/>
    </source>
</evidence>
<feature type="region of interest" description="Disordered" evidence="5">
    <location>
        <begin position="62"/>
        <end position="86"/>
    </location>
</feature>
<dbReference type="CDD" id="cd00067">
    <property type="entry name" value="GAL4"/>
    <property type="match status" value="1"/>
</dbReference>
<dbReference type="PROSITE" id="PS50048">
    <property type="entry name" value="ZN2_CY6_FUNGAL_2"/>
    <property type="match status" value="1"/>
</dbReference>
<sequence>MQRPSRSRAIVNHDYQRAFKACIPCHRRKVKCQTKAEGHPCARCAKKRLDCQFTAKRPWAREKRDSFGPGSSQVENNLPLGSSSASDREEVPYICYPATEDRSTKGLHKMVSSSNDALDILFRTAVQGSNTRAEDQRPFSPAAPAAEAIRIWSACRFVKMGWFTAREAITLVDLFFKNMVPYTPIITGFYLTHQNHYWLITQEPTLCCVILLISSRYHVLPSAGGKSRGHSIHHRLWQHCQHLILRIILGQEKLSKAKTRHIGSIEALLLLAEWYPRALHFPPENDGWDSALIMTELDGRDPPSLADETVTLKDRWKEDVIEPTRRNDRMAWMVVSSAVALAHELGVFQARSRTADQSRPAPTPEPERDARAYLEELEYRRRRLPPLLYVFVNSLASRMGCSSLMADDLDVGVWERLLDSPENREWVGFMASLVELTRLTRGVTEAYFPLTSNSDENRRRDIESLKEWKVRLTRWQDKRPTFHERPLNDILNIEHHYLIVFLNSISMQSFVEQSLTHPDSERISPSRVESIDHVISSSCAILNWIIQHEDHSPRCLQYLPISIFHRVISASIFLLKALVLGVRATQVQECLDLLDQVSDTLQASVLDDVHLVTRYAVLLKMHVERVRRTFTSALASAPDAEGAAEEAGDEVDNAENIARDVDMAMDMEMQASLHTDVPHQPLPRWSDGLGAGADDWFSFPIDPLMAPFGGWDGIADEEWGLDSSYLDLDFIWNLPP</sequence>
<evidence type="ECO:0000256" key="3">
    <source>
        <dbReference type="ARBA" id="ARBA00023163"/>
    </source>
</evidence>
<dbReference type="AlphaFoldDB" id="A0AAD4GZT0"/>
<evidence type="ECO:0000259" key="6">
    <source>
        <dbReference type="PROSITE" id="PS50048"/>
    </source>
</evidence>
<reference evidence="7" key="2">
    <citation type="submission" date="2020-02" db="EMBL/GenBank/DDBJ databases">
        <authorList>
            <person name="Gilchrist C.L.M."/>
            <person name="Chooi Y.-H."/>
        </authorList>
    </citation>
    <scope>NUCLEOTIDE SEQUENCE</scope>
    <source>
        <strain evidence="7">MST-FP2251</strain>
    </source>
</reference>
<keyword evidence="4" id="KW-0539">Nucleus</keyword>
<organism evidence="7 8">
    <name type="scientific">Aspergillus nanangensis</name>
    <dbReference type="NCBI Taxonomy" id="2582783"/>
    <lineage>
        <taxon>Eukaryota</taxon>
        <taxon>Fungi</taxon>
        <taxon>Dikarya</taxon>
        <taxon>Ascomycota</taxon>
        <taxon>Pezizomycotina</taxon>
        <taxon>Eurotiomycetes</taxon>
        <taxon>Eurotiomycetidae</taxon>
        <taxon>Eurotiales</taxon>
        <taxon>Aspergillaceae</taxon>
        <taxon>Aspergillus</taxon>
        <taxon>Aspergillus subgen. Circumdati</taxon>
    </lineage>
</organism>
<evidence type="ECO:0000313" key="7">
    <source>
        <dbReference type="EMBL" id="KAF9895075.1"/>
    </source>
</evidence>
<gene>
    <name evidence="7" type="ORF">FE257_004704</name>
</gene>
<dbReference type="InterPro" id="IPR036864">
    <property type="entry name" value="Zn2-C6_fun-type_DNA-bd_sf"/>
</dbReference>
<keyword evidence="1" id="KW-0805">Transcription regulation</keyword>
<dbReference type="GO" id="GO:0009074">
    <property type="term" value="P:aromatic amino acid family catabolic process"/>
    <property type="evidence" value="ECO:0007669"/>
    <property type="project" value="TreeGrafter"/>
</dbReference>
<keyword evidence="2" id="KW-0238">DNA-binding</keyword>
<dbReference type="Proteomes" id="UP001194746">
    <property type="component" value="Unassembled WGS sequence"/>
</dbReference>
<evidence type="ECO:0000256" key="1">
    <source>
        <dbReference type="ARBA" id="ARBA00023015"/>
    </source>
</evidence>
<dbReference type="PANTHER" id="PTHR31644">
    <property type="entry name" value="TRANSCRIPTIONAL ACTIVATOR ARO80-RELATED"/>
    <property type="match status" value="1"/>
</dbReference>
<dbReference type="Pfam" id="PF00172">
    <property type="entry name" value="Zn_clus"/>
    <property type="match status" value="1"/>
</dbReference>
<dbReference type="CDD" id="cd12148">
    <property type="entry name" value="fungal_TF_MHR"/>
    <property type="match status" value="1"/>
</dbReference>
<dbReference type="InterPro" id="IPR001138">
    <property type="entry name" value="Zn2Cys6_DnaBD"/>
</dbReference>
<evidence type="ECO:0000256" key="2">
    <source>
        <dbReference type="ARBA" id="ARBA00023125"/>
    </source>
</evidence>
<dbReference type="EMBL" id="VCAU01000002">
    <property type="protein sequence ID" value="KAF9895075.1"/>
    <property type="molecule type" value="Genomic_DNA"/>
</dbReference>
<keyword evidence="3" id="KW-0804">Transcription</keyword>
<evidence type="ECO:0000256" key="5">
    <source>
        <dbReference type="SAM" id="MobiDB-lite"/>
    </source>
</evidence>
<dbReference type="PANTHER" id="PTHR31644:SF4">
    <property type="entry name" value="ZN(II)2CYS6 TRANSCRIPTION FACTOR (EUROFUNG)"/>
    <property type="match status" value="1"/>
</dbReference>
<feature type="domain" description="Zn(2)-C6 fungal-type" evidence="6">
    <location>
        <begin position="21"/>
        <end position="53"/>
    </location>
</feature>
<comment type="caution">
    <text evidence="7">The sequence shown here is derived from an EMBL/GenBank/DDBJ whole genome shotgun (WGS) entry which is preliminary data.</text>
</comment>
<dbReference type="GO" id="GO:0000981">
    <property type="term" value="F:DNA-binding transcription factor activity, RNA polymerase II-specific"/>
    <property type="evidence" value="ECO:0007669"/>
    <property type="project" value="InterPro"/>
</dbReference>
<evidence type="ECO:0000313" key="8">
    <source>
        <dbReference type="Proteomes" id="UP001194746"/>
    </source>
</evidence>
<dbReference type="PROSITE" id="PS00463">
    <property type="entry name" value="ZN2_CY6_FUNGAL_1"/>
    <property type="match status" value="1"/>
</dbReference>
<reference evidence="7" key="1">
    <citation type="journal article" date="2019" name="Beilstein J. Org. Chem.">
        <title>Nanangenines: drimane sesquiterpenoids as the dominant metabolite cohort of a novel Australian fungus, Aspergillus nanangensis.</title>
        <authorList>
            <person name="Lacey H.J."/>
            <person name="Gilchrist C.L.M."/>
            <person name="Crombie A."/>
            <person name="Kalaitzis J.A."/>
            <person name="Vuong D."/>
            <person name="Rutledge P.J."/>
            <person name="Turner P."/>
            <person name="Pitt J.I."/>
            <person name="Lacey E."/>
            <person name="Chooi Y.H."/>
            <person name="Piggott A.M."/>
        </authorList>
    </citation>
    <scope>NUCLEOTIDE SEQUENCE</scope>
    <source>
        <strain evidence="7">MST-FP2251</strain>
    </source>
</reference>
<dbReference type="InterPro" id="IPR052780">
    <property type="entry name" value="AAA_Catabolism_Regulators"/>
</dbReference>
<dbReference type="Gene3D" id="4.10.240.10">
    <property type="entry name" value="Zn(2)-C6 fungal-type DNA-binding domain"/>
    <property type="match status" value="1"/>
</dbReference>